<protein>
    <submittedName>
        <fullName evidence="1">Uncharacterized protein</fullName>
    </submittedName>
</protein>
<evidence type="ECO:0000313" key="2">
    <source>
        <dbReference type="Proteomes" id="UP001286313"/>
    </source>
</evidence>
<dbReference type="AlphaFoldDB" id="A0AAE1FF17"/>
<sequence length="74" mass="8226">MFIPELPGCYPEYDHTLYQYLAATTCLLPYTRLGIEVVMKTHQLGTSSLASLHLLQFRQLGESTSQGTANVLGH</sequence>
<gene>
    <name evidence="1" type="ORF">Pcinc_021726</name>
</gene>
<name>A0AAE1FF17_PETCI</name>
<accession>A0AAE1FF17</accession>
<proteinExistence type="predicted"/>
<comment type="caution">
    <text evidence="1">The sequence shown here is derived from an EMBL/GenBank/DDBJ whole genome shotgun (WGS) entry which is preliminary data.</text>
</comment>
<dbReference type="EMBL" id="JAWQEG010002243">
    <property type="protein sequence ID" value="KAK3873254.1"/>
    <property type="molecule type" value="Genomic_DNA"/>
</dbReference>
<keyword evidence="2" id="KW-1185">Reference proteome</keyword>
<evidence type="ECO:0000313" key="1">
    <source>
        <dbReference type="EMBL" id="KAK3873254.1"/>
    </source>
</evidence>
<organism evidence="1 2">
    <name type="scientific">Petrolisthes cinctipes</name>
    <name type="common">Flat porcelain crab</name>
    <dbReference type="NCBI Taxonomy" id="88211"/>
    <lineage>
        <taxon>Eukaryota</taxon>
        <taxon>Metazoa</taxon>
        <taxon>Ecdysozoa</taxon>
        <taxon>Arthropoda</taxon>
        <taxon>Crustacea</taxon>
        <taxon>Multicrustacea</taxon>
        <taxon>Malacostraca</taxon>
        <taxon>Eumalacostraca</taxon>
        <taxon>Eucarida</taxon>
        <taxon>Decapoda</taxon>
        <taxon>Pleocyemata</taxon>
        <taxon>Anomura</taxon>
        <taxon>Galatheoidea</taxon>
        <taxon>Porcellanidae</taxon>
        <taxon>Petrolisthes</taxon>
    </lineage>
</organism>
<reference evidence="1" key="1">
    <citation type="submission" date="2023-10" db="EMBL/GenBank/DDBJ databases">
        <title>Genome assemblies of two species of porcelain crab, Petrolisthes cinctipes and Petrolisthes manimaculis (Anomura: Porcellanidae).</title>
        <authorList>
            <person name="Angst P."/>
        </authorList>
    </citation>
    <scope>NUCLEOTIDE SEQUENCE</scope>
    <source>
        <strain evidence="1">PB745_01</strain>
        <tissue evidence="1">Gill</tissue>
    </source>
</reference>
<dbReference type="Proteomes" id="UP001286313">
    <property type="component" value="Unassembled WGS sequence"/>
</dbReference>